<evidence type="ECO:0000313" key="1">
    <source>
        <dbReference type="EMBL" id="GLX86183.1"/>
    </source>
</evidence>
<evidence type="ECO:0008006" key="3">
    <source>
        <dbReference type="Google" id="ProtNLM"/>
    </source>
</evidence>
<dbReference type="Proteomes" id="UP001157134">
    <property type="component" value="Unassembled WGS sequence"/>
</dbReference>
<reference evidence="1 2" key="1">
    <citation type="submission" date="2023-03" db="EMBL/GenBank/DDBJ databases">
        <title>Thalassotalea loyana LMG 22536T draft genome sequence.</title>
        <authorList>
            <person name="Sawabe T."/>
        </authorList>
    </citation>
    <scope>NUCLEOTIDE SEQUENCE [LARGE SCALE GENOMIC DNA]</scope>
    <source>
        <strain evidence="1 2">LMG 22536</strain>
    </source>
</reference>
<comment type="caution">
    <text evidence="1">The sequence shown here is derived from an EMBL/GenBank/DDBJ whole genome shotgun (WGS) entry which is preliminary data.</text>
</comment>
<dbReference type="EMBL" id="BSSV01000005">
    <property type="protein sequence ID" value="GLX86183.1"/>
    <property type="molecule type" value="Genomic_DNA"/>
</dbReference>
<name>A0ABQ6HDL7_9GAMM</name>
<protein>
    <recommendedName>
        <fullName evidence="3">DUF523 domain-containing protein</fullName>
    </recommendedName>
</protein>
<dbReference type="RefSeq" id="WP_284298941.1">
    <property type="nucleotide sequence ID" value="NZ_BSSV01000005.1"/>
</dbReference>
<sequence length="154" mass="16803">MEKILISSCFLGQPVRYDGQSKPLALSTIEQWKSEGRLINICPEMAGGLPVPRPPAEMDRKTNRVMTCHGEDVTGAFKKGANLALELCQRHQIKFALLKESSPSCGSNLIYDGTFSQNKINGMGVTAALLEQHGVSVFSEQNIDQLIALIDNGK</sequence>
<dbReference type="InterPro" id="IPR007553">
    <property type="entry name" value="2-thiour_desulf"/>
</dbReference>
<dbReference type="Pfam" id="PF04463">
    <property type="entry name" value="2-thiour_desulf"/>
    <property type="match status" value="1"/>
</dbReference>
<organism evidence="1 2">
    <name type="scientific">Thalassotalea loyana</name>
    <dbReference type="NCBI Taxonomy" id="280483"/>
    <lineage>
        <taxon>Bacteria</taxon>
        <taxon>Pseudomonadati</taxon>
        <taxon>Pseudomonadota</taxon>
        <taxon>Gammaproteobacteria</taxon>
        <taxon>Alteromonadales</taxon>
        <taxon>Colwelliaceae</taxon>
        <taxon>Thalassotalea</taxon>
    </lineage>
</organism>
<proteinExistence type="predicted"/>
<gene>
    <name evidence="1" type="ORF">tloyanaT_24360</name>
</gene>
<evidence type="ECO:0000313" key="2">
    <source>
        <dbReference type="Proteomes" id="UP001157134"/>
    </source>
</evidence>
<keyword evidence="2" id="KW-1185">Reference proteome</keyword>
<dbReference type="PANTHER" id="PTHR30087">
    <property type="entry name" value="INNER MEMBRANE PROTEIN"/>
    <property type="match status" value="1"/>
</dbReference>
<dbReference type="PANTHER" id="PTHR30087:SF1">
    <property type="entry name" value="HYPOTHETICAL CYTOSOLIC PROTEIN"/>
    <property type="match status" value="1"/>
</dbReference>
<accession>A0ABQ6HDL7</accession>